<sequence>MIRTKLHSNHIPPSTFGNTRARNSINRLPGQRRVIQNRPILLRNILGGRSTDSNNNFRHSNGQERHTQPDNVSETNQPMQSRTRNIPQHQQLREGSRHTIANVLPSINQRSQSLRNQNQNFFQQNIQRQNPLHNSRVRQNQLRRTQNFRQRPMGRRQNNNVHIQRRLLPGSNFNRRHNRIPQRRLLPNPQNRGITKNSNSLYNQSNISFKTGHHIEIDKPKMNYTSHSYAPTFVNTGIFSVDGSSRRNNSDKDLTWSRASTSYIKKGVFGKNSNGYKEDHKSRKTPKDIKIPQPDLNRFDTPAVLYTVDLKESQPGLTNIQSNGILTNDTPAVRHPVSIKESQRRGSKRGRFEVSNFKSQERDRKFQKDAIPLETYVSGIPKIDIVGNQAMDELTKLKMQGDHTTVSTNGYRKEMPIHNYSDSRSLIDWIWPGDERQNMKFAKHQRHITAPQKDHLGFFWPDFTAAHRYEQREKVLKTSFKIDTKKIENANPTSTQLAQKKKKKRLKVKRRRKKKKMDVKVKNDYVSQLGDSLVKYQPDVSTQLPFNQDTLSALKTLNHNPAISHKTENKFQLIDTVSSMTDGILSNLDNIKNRIPKDMLSSINLDLSFKNVSQISNLGDNSSTVSFKLDTTTYSTQLPSIRNTDITTPSLRSTKDTKPLLTAKKKFRKSNMVGDKISNDQLSSLLINTKSIFEGNEHHKFKKMSNVNRVTVPITTTSQSPNIHQLGKDLHDMETMKTAEMPIEPYAYLDINQIRIPPDQLSVFNHLPGLNQGNSLHLKNDKDTDEVFFTPVNGTTSPVSDVTQGIGIDLLGHDTPLKIRQVDSQTRDISVEMTTPKPTLPELDSKYTQLKMTPTLSTDKTEYKPVSISQIKSVPENVFISSLSSMDHTASSVLSNQLNPTLTTYMLSATSNRQVGPEEIHTSIDSNTNRVVTSPSSLDQFTHPTDNGYDSRLNIILPVKNIIPTTSSISSNIPATNIIPETVITQYKDVNKIQDSLKLNIAKTGTNNIQINQGTTDFRFENLDSLPSGKPIPLYMIDVNTFHGATETADKNRIRDVMEMKLNDNSPGKIHTSIDSNTIKITSPSSFEQFTNPTDNGYASHPDILFPSTAHSLSTVNATIFYAAVVDEMNISKEKPVRDESFKHTKPILPEMSLVINEDKKRTLARNPFLNHHIKRLYSPLQSSSIPFTQKATTDHFFGMHSILDMDHATPVTPSTVQIGNMEPITVDLTTPPNHISATLPLVLPSFLEDGSFKHTKPIHTEMYLVNNEDRKRPLARNPFLNHQIQRHHSPFQNSSIPFTQKATTDHFFGMHSILDMDHATPVTTSTVQIGNMEPIIVDLTTQPNHISTTLPSILPLFLDEKTNSSSWIQNKLKLLENHKFSQTVDMLPQNREYQGISSTTPSSLGGIQKMVNGTKMESPIYFSRNSKERVKNKTFTISEPFKQASFSNQVHGGIPVGVSTERRKPTARNNPREQYPSTLNSSNIPDTQKIITDVRATHSVNGTGNNSPTSTSTTPTNDRVSQAKYFTSQPIFSKLSTTISLFDIMTNTSNAENSDKSLAAPKNPRIRPEEGRNKTNGSHVIRNLISSFEFTNTKGTSLQGTPTVQPNKVNVTSHSQNTNFLQKQNAFETKLATSAFRFNDISTDSPSQKSNWFAEEMLQRKNSTSYNISVPFSWMVGIKNNVHEDQIEEPFGVSKTLQNIELKGHALSDAMQTLTVIPTADISSHAETTIQEQSNTINSILPTEQSNLFAEETLPRQNSTSYSFSVQGNVHEQQIEKPVYISKDSPNTFKVKVHPSSEQRGTLEASSLSPSNENQTQVMPIFLTFKPKLTTSTAENVPGTTPVVRLDDISTESRIQKSNRSAEETLRRRNSTPYNTSIQSNVHDTQIEKAVDDSKYPPNIFEVKEHALSEPPGALEASSLSPATENPTQVAPFFLTFQTKLTTSKAENVQVTTPPFPSNDTTTVSLSKPKDKIKQLPDQDSFSTESTLSTEKLGFKTSDSTSNRYTSPTVDNSSPRDNPSAMPNIFKQISDVTTVEAPTRKHMTTVKQDKLKKLVLFTEKPNMDNRGSITRNPFTFETKTFGSSVGESTGKYVTKPKELLSFTQKPDRGRGSANKNPFIFETTTFRNPFLLPLVRNPFLARVQNIRPEFVRKSPTKDAVKINGKTPKPIPPRNPFLSPLRSNPFYPPKQMTNPRFAFGSVSMNNSKAKKQNTLSSWSESRETNVFNTKDTPTTENPFYQPFSQTRLDERSTTVATVQNSYGQQPLKPYMGVFASSTTMNIPNTSDKPSTEKPYSLPSLHAIITPATVPSESTQGVEESTKGIALTESPSEGLVTHDLNLNSGHEQILLDVLKKVVAGSGKTGYNKAVETVLLQQTQKNILKYLLARVGETSPPKLPPSTTSSPISTTGAFGELYDYYGEPSEYGEQPLRNYYYYY</sequence>
<evidence type="ECO:0000313" key="3">
    <source>
        <dbReference type="Proteomes" id="UP001347796"/>
    </source>
</evidence>
<evidence type="ECO:0000256" key="1">
    <source>
        <dbReference type="SAM" id="MobiDB-lite"/>
    </source>
</evidence>
<feature type="compositionally biased region" description="Polar residues" evidence="1">
    <location>
        <begin position="50"/>
        <end position="60"/>
    </location>
</feature>
<feature type="compositionally biased region" description="Basic and acidic residues" evidence="1">
    <location>
        <begin position="1969"/>
        <end position="1978"/>
    </location>
</feature>
<feature type="region of interest" description="Disordered" evidence="1">
    <location>
        <begin position="2211"/>
        <end position="2240"/>
    </location>
</feature>
<feature type="compositionally biased region" description="Basic and acidic residues" evidence="1">
    <location>
        <begin position="276"/>
        <end position="290"/>
    </location>
</feature>
<gene>
    <name evidence="2" type="ORF">SNE40_007844</name>
</gene>
<feature type="region of interest" description="Disordered" evidence="1">
    <location>
        <begin position="1453"/>
        <end position="1485"/>
    </location>
</feature>
<evidence type="ECO:0000313" key="2">
    <source>
        <dbReference type="EMBL" id="KAK6185662.1"/>
    </source>
</evidence>
<feature type="region of interest" description="Disordered" evidence="1">
    <location>
        <begin position="45"/>
        <end position="89"/>
    </location>
</feature>
<feature type="compositionally biased region" description="Basic residues" evidence="1">
    <location>
        <begin position="499"/>
        <end position="517"/>
    </location>
</feature>
<dbReference type="EMBL" id="JAZGQO010000006">
    <property type="protein sequence ID" value="KAK6185662.1"/>
    <property type="molecule type" value="Genomic_DNA"/>
</dbReference>
<feature type="region of interest" description="Disordered" evidence="1">
    <location>
        <begin position="2157"/>
        <end position="2178"/>
    </location>
</feature>
<feature type="region of interest" description="Disordered" evidence="1">
    <location>
        <begin position="1"/>
        <end position="23"/>
    </location>
</feature>
<feature type="compositionally biased region" description="Polar residues" evidence="1">
    <location>
        <begin position="1947"/>
        <end position="1967"/>
    </location>
</feature>
<feature type="region of interest" description="Disordered" evidence="1">
    <location>
        <begin position="1947"/>
        <end position="2021"/>
    </location>
</feature>
<feature type="region of interest" description="Disordered" evidence="1">
    <location>
        <begin position="491"/>
        <end position="519"/>
    </location>
</feature>
<protein>
    <submittedName>
        <fullName evidence="2">Uncharacterized protein</fullName>
    </submittedName>
</protein>
<feature type="region of interest" description="Disordered" evidence="1">
    <location>
        <begin position="1499"/>
        <end position="1519"/>
    </location>
</feature>
<feature type="compositionally biased region" description="Polar residues" evidence="1">
    <location>
        <begin position="1872"/>
        <end position="1885"/>
    </location>
</feature>
<feature type="compositionally biased region" description="Polar residues" evidence="1">
    <location>
        <begin position="1998"/>
        <end position="2018"/>
    </location>
</feature>
<feature type="compositionally biased region" description="Polar residues" evidence="1">
    <location>
        <begin position="1476"/>
        <end position="1485"/>
    </location>
</feature>
<comment type="caution">
    <text evidence="2">The sequence shown here is derived from an EMBL/GenBank/DDBJ whole genome shotgun (WGS) entry which is preliminary data.</text>
</comment>
<feature type="compositionally biased region" description="Polar residues" evidence="1">
    <location>
        <begin position="1797"/>
        <end position="1815"/>
    </location>
</feature>
<feature type="compositionally biased region" description="Polar residues" evidence="1">
    <location>
        <begin position="131"/>
        <end position="149"/>
    </location>
</feature>
<feature type="region of interest" description="Disordered" evidence="1">
    <location>
        <begin position="126"/>
        <end position="156"/>
    </location>
</feature>
<feature type="region of interest" description="Disordered" evidence="1">
    <location>
        <begin position="272"/>
        <end position="294"/>
    </location>
</feature>
<organism evidence="2 3">
    <name type="scientific">Patella caerulea</name>
    <name type="common">Rayed Mediterranean limpet</name>
    <dbReference type="NCBI Taxonomy" id="87958"/>
    <lineage>
        <taxon>Eukaryota</taxon>
        <taxon>Metazoa</taxon>
        <taxon>Spiralia</taxon>
        <taxon>Lophotrochozoa</taxon>
        <taxon>Mollusca</taxon>
        <taxon>Gastropoda</taxon>
        <taxon>Patellogastropoda</taxon>
        <taxon>Patelloidea</taxon>
        <taxon>Patellidae</taxon>
        <taxon>Patella</taxon>
    </lineage>
</organism>
<feature type="compositionally biased region" description="Low complexity" evidence="1">
    <location>
        <begin position="1502"/>
        <end position="1518"/>
    </location>
</feature>
<feature type="compositionally biased region" description="Polar residues" evidence="1">
    <location>
        <begin position="69"/>
        <end position="89"/>
    </location>
</feature>
<reference evidence="2 3" key="1">
    <citation type="submission" date="2024-01" db="EMBL/GenBank/DDBJ databases">
        <title>The genome of the rayed Mediterranean limpet Patella caerulea (Linnaeus, 1758).</title>
        <authorList>
            <person name="Anh-Thu Weber A."/>
            <person name="Halstead-Nussloch G."/>
        </authorList>
    </citation>
    <scope>NUCLEOTIDE SEQUENCE [LARGE SCALE GENOMIC DNA]</scope>
    <source>
        <strain evidence="2">AATW-2023a</strain>
        <tissue evidence="2">Whole specimen</tissue>
    </source>
</reference>
<feature type="region of interest" description="Disordered" evidence="1">
    <location>
        <begin position="1552"/>
        <end position="1577"/>
    </location>
</feature>
<proteinExistence type="predicted"/>
<accession>A0AAN8JZY4</accession>
<feature type="compositionally biased region" description="Polar residues" evidence="1">
    <location>
        <begin position="11"/>
        <end position="23"/>
    </location>
</feature>
<name>A0AAN8JZY4_PATCE</name>
<dbReference type="Proteomes" id="UP001347796">
    <property type="component" value="Unassembled WGS sequence"/>
</dbReference>
<feature type="region of interest" description="Disordered" evidence="1">
    <location>
        <begin position="1794"/>
        <end position="1815"/>
    </location>
</feature>
<feature type="region of interest" description="Disordered" evidence="1">
    <location>
        <begin position="1849"/>
        <end position="1887"/>
    </location>
</feature>
<keyword evidence="3" id="KW-1185">Reference proteome</keyword>
<feature type="compositionally biased region" description="Polar residues" evidence="1">
    <location>
        <begin position="1979"/>
        <end position="1991"/>
    </location>
</feature>